<reference evidence="2 3" key="1">
    <citation type="submission" date="2019-01" db="EMBL/GenBank/DDBJ databases">
        <title>Pseudolysobacter antarctica gen. nov., sp. nov., isolated from Fildes Peninsula, Antarctica.</title>
        <authorList>
            <person name="Wei Z."/>
            <person name="Peng F."/>
        </authorList>
    </citation>
    <scope>NUCLEOTIDE SEQUENCE [LARGE SCALE GENOMIC DNA]</scope>
    <source>
        <strain evidence="2 3">AQ6-296</strain>
    </source>
</reference>
<keyword evidence="1" id="KW-0812">Transmembrane</keyword>
<feature type="transmembrane region" description="Helical" evidence="1">
    <location>
        <begin position="132"/>
        <end position="154"/>
    </location>
</feature>
<dbReference type="InterPro" id="IPR046730">
    <property type="entry name" value="DUF6622"/>
</dbReference>
<sequence>MIFQILVHTPVWVWMILAFLIYRGLLASRDREVSRWQMCIVPAVFLWLSLDGIARSFGSQHGAVLAWAFGVLAGVGIAWLSFDAQRMSLLPDGKTVFVRGSWKPMLLMMAIFLTKYATGIALAMQPARAQNLGFVVAVCLLYGMCNGMFFAQLLRLFTLQRRIAA</sequence>
<dbReference type="Proteomes" id="UP000291562">
    <property type="component" value="Chromosome"/>
</dbReference>
<dbReference type="AlphaFoldDB" id="A0A411HIN8"/>
<organism evidence="2 3">
    <name type="scientific">Pseudolysobacter antarcticus</name>
    <dbReference type="NCBI Taxonomy" id="2511995"/>
    <lineage>
        <taxon>Bacteria</taxon>
        <taxon>Pseudomonadati</taxon>
        <taxon>Pseudomonadota</taxon>
        <taxon>Gammaproteobacteria</taxon>
        <taxon>Lysobacterales</taxon>
        <taxon>Rhodanobacteraceae</taxon>
        <taxon>Pseudolysobacter</taxon>
    </lineage>
</organism>
<evidence type="ECO:0000313" key="2">
    <source>
        <dbReference type="EMBL" id="QBB70368.1"/>
    </source>
</evidence>
<name>A0A411HIN8_9GAMM</name>
<feature type="transmembrane region" description="Helical" evidence="1">
    <location>
        <begin position="6"/>
        <end position="26"/>
    </location>
</feature>
<keyword evidence="1" id="KW-1133">Transmembrane helix</keyword>
<keyword evidence="1" id="KW-0472">Membrane</keyword>
<proteinExistence type="predicted"/>
<feature type="transmembrane region" description="Helical" evidence="1">
    <location>
        <begin position="38"/>
        <end position="58"/>
    </location>
</feature>
<gene>
    <name evidence="2" type="ORF">ELE36_08305</name>
</gene>
<dbReference type="KEGG" id="xbc:ELE36_08305"/>
<dbReference type="EMBL" id="CP035704">
    <property type="protein sequence ID" value="QBB70368.1"/>
    <property type="molecule type" value="Genomic_DNA"/>
</dbReference>
<accession>A0A411HIN8</accession>
<protein>
    <recommendedName>
        <fullName evidence="4">DUF1453 domain-containing protein</fullName>
    </recommendedName>
</protein>
<feature type="transmembrane region" description="Helical" evidence="1">
    <location>
        <begin position="105"/>
        <end position="126"/>
    </location>
</feature>
<dbReference type="RefSeq" id="WP_129832627.1">
    <property type="nucleotide sequence ID" value="NZ_CP035704.1"/>
</dbReference>
<keyword evidence="3" id="KW-1185">Reference proteome</keyword>
<evidence type="ECO:0008006" key="4">
    <source>
        <dbReference type="Google" id="ProtNLM"/>
    </source>
</evidence>
<dbReference type="OrthoDB" id="3034721at2"/>
<evidence type="ECO:0000313" key="3">
    <source>
        <dbReference type="Proteomes" id="UP000291562"/>
    </source>
</evidence>
<feature type="transmembrane region" description="Helical" evidence="1">
    <location>
        <begin position="64"/>
        <end position="84"/>
    </location>
</feature>
<evidence type="ECO:0000256" key="1">
    <source>
        <dbReference type="SAM" id="Phobius"/>
    </source>
</evidence>
<dbReference type="Pfam" id="PF20327">
    <property type="entry name" value="DUF6622"/>
    <property type="match status" value="1"/>
</dbReference>